<organism evidence="1 2">
    <name type="scientific">Bradyrhizobium barranii</name>
    <dbReference type="NCBI Taxonomy" id="2992140"/>
    <lineage>
        <taxon>Bacteria</taxon>
        <taxon>Pseudomonadati</taxon>
        <taxon>Pseudomonadota</taxon>
        <taxon>Alphaproteobacteria</taxon>
        <taxon>Hyphomicrobiales</taxon>
        <taxon>Nitrobacteraceae</taxon>
        <taxon>Bradyrhizobium</taxon>
    </lineage>
</organism>
<sequence>MDGGAIDGKKTVQRKRDRDDWLACIPNAHPGYISWERFQENLKILETNGRGYEVARASPPREGTALLQGRAVCGLCGKHFRIRYTARRGRLDAWYVCDRAHGYRGVSGALRPF</sequence>
<reference evidence="1" key="1">
    <citation type="submission" date="2021-11" db="EMBL/GenBank/DDBJ databases">
        <title>Australian commercial rhizobial inoculants.</title>
        <authorList>
            <person name="Kohlmeier M.G."/>
            <person name="O'Hara G.W."/>
            <person name="Colombi E."/>
            <person name="Ramsay J.P."/>
            <person name="Terpolilli J."/>
        </authorList>
    </citation>
    <scope>NUCLEOTIDE SEQUENCE</scope>
    <source>
        <strain evidence="1">CC829</strain>
    </source>
</reference>
<accession>A0ABY3QTL0</accession>
<dbReference type="Proteomes" id="UP001430990">
    <property type="component" value="Chromosome"/>
</dbReference>
<dbReference type="EMBL" id="CP088100">
    <property type="protein sequence ID" value="UFW88392.1"/>
    <property type="molecule type" value="Genomic_DNA"/>
</dbReference>
<proteinExistence type="predicted"/>
<gene>
    <name evidence="1" type="ORF">BjapCC829_07575</name>
</gene>
<dbReference type="RefSeq" id="WP_231144171.1">
    <property type="nucleotide sequence ID" value="NZ_CP088100.1"/>
</dbReference>
<dbReference type="InterPro" id="IPR038109">
    <property type="entry name" value="DNA_bind_recomb_sf"/>
</dbReference>
<dbReference type="Gene3D" id="3.90.1750.20">
    <property type="entry name" value="Putative Large Serine Recombinase, Chain B, Domain 2"/>
    <property type="match status" value="1"/>
</dbReference>
<keyword evidence="2" id="KW-1185">Reference proteome</keyword>
<dbReference type="PANTHER" id="PTHR30461:SF23">
    <property type="entry name" value="DNA RECOMBINASE-RELATED"/>
    <property type="match status" value="1"/>
</dbReference>
<protein>
    <submittedName>
        <fullName evidence="1">Recombinase family protein</fullName>
    </submittedName>
</protein>
<name>A0ABY3QTL0_9BRAD</name>
<dbReference type="PANTHER" id="PTHR30461">
    <property type="entry name" value="DNA-INVERTASE FROM LAMBDOID PROPHAGE"/>
    <property type="match status" value="1"/>
</dbReference>
<evidence type="ECO:0000313" key="1">
    <source>
        <dbReference type="EMBL" id="UFW88392.1"/>
    </source>
</evidence>
<dbReference type="InterPro" id="IPR050639">
    <property type="entry name" value="SSR_resolvase"/>
</dbReference>
<evidence type="ECO:0000313" key="2">
    <source>
        <dbReference type="Proteomes" id="UP001430990"/>
    </source>
</evidence>